<dbReference type="InterPro" id="IPR004843">
    <property type="entry name" value="Calcineurin-like_PHP"/>
</dbReference>
<dbReference type="OrthoDB" id="9803927at2"/>
<evidence type="ECO:0000259" key="12">
    <source>
        <dbReference type="Pfam" id="PF00149"/>
    </source>
</evidence>
<dbReference type="GO" id="GO:0009166">
    <property type="term" value="P:nucleotide catabolic process"/>
    <property type="evidence" value="ECO:0007669"/>
    <property type="project" value="InterPro"/>
</dbReference>
<dbReference type="GO" id="GO:0000166">
    <property type="term" value="F:nucleotide binding"/>
    <property type="evidence" value="ECO:0007669"/>
    <property type="project" value="UniProtKB-KW"/>
</dbReference>
<comment type="subcellular location">
    <subcellularLocation>
        <location evidence="4">Cell envelope</location>
    </subcellularLocation>
</comment>
<dbReference type="InterPro" id="IPR006179">
    <property type="entry name" value="5_nucleotidase/apyrase"/>
</dbReference>
<name>A0A317CE38_9GAMM</name>
<evidence type="ECO:0000256" key="1">
    <source>
        <dbReference type="ARBA" id="ARBA00000527"/>
    </source>
</evidence>
<dbReference type="PROSITE" id="PS00786">
    <property type="entry name" value="5_NUCLEOTIDASE_2"/>
    <property type="match status" value="1"/>
</dbReference>
<dbReference type="PRINTS" id="PR01607">
    <property type="entry name" value="APYRASEFAMLY"/>
</dbReference>
<dbReference type="Pfam" id="PF00149">
    <property type="entry name" value="Metallophos"/>
    <property type="match status" value="1"/>
</dbReference>
<dbReference type="InterPro" id="IPR006146">
    <property type="entry name" value="5'-Nucleotdase_CS"/>
</dbReference>
<evidence type="ECO:0000256" key="2">
    <source>
        <dbReference type="ARBA" id="ARBA00001730"/>
    </source>
</evidence>
<comment type="catalytic activity">
    <reaction evidence="2">
        <text>a nucleoside 2',3'-cyclic phosphate + H2O = a nucleoside 3'-phosphate + H(+)</text>
        <dbReference type="Rhea" id="RHEA:19621"/>
        <dbReference type="ChEBI" id="CHEBI:15377"/>
        <dbReference type="ChEBI" id="CHEBI:15378"/>
        <dbReference type="ChEBI" id="CHEBI:66949"/>
        <dbReference type="ChEBI" id="CHEBI:66954"/>
        <dbReference type="EC" id="3.1.4.16"/>
    </reaction>
</comment>
<keyword evidence="15" id="KW-1185">Reference proteome</keyword>
<dbReference type="Proteomes" id="UP000245539">
    <property type="component" value="Unassembled WGS sequence"/>
</dbReference>
<keyword evidence="7 11" id="KW-0732">Signal</keyword>
<dbReference type="GO" id="GO:0030288">
    <property type="term" value="C:outer membrane-bounded periplasmic space"/>
    <property type="evidence" value="ECO:0007669"/>
    <property type="project" value="TreeGrafter"/>
</dbReference>
<comment type="caution">
    <text evidence="14">The sequence shown here is derived from an EMBL/GenBank/DDBJ whole genome shotgun (WGS) entry which is preliminary data.</text>
</comment>
<dbReference type="InterPro" id="IPR036907">
    <property type="entry name" value="5'-Nucleotdase_C_sf"/>
</dbReference>
<dbReference type="Pfam" id="PF02872">
    <property type="entry name" value="5_nucleotid_C"/>
    <property type="match status" value="1"/>
</dbReference>
<evidence type="ECO:0000256" key="10">
    <source>
        <dbReference type="ARBA" id="ARBA00023268"/>
    </source>
</evidence>
<protein>
    <submittedName>
        <fullName evidence="14">Bifunctional 2',3'-cyclic-nucleotide 2'-phosphodiesterase/3'-nucleotidase</fullName>
    </submittedName>
</protein>
<comment type="similarity">
    <text evidence="5 11">Belongs to the 5'-nucleotidase family.</text>
</comment>
<feature type="signal peptide" evidence="11">
    <location>
        <begin position="1"/>
        <end position="21"/>
    </location>
</feature>
<dbReference type="SUPFAM" id="SSF55816">
    <property type="entry name" value="5'-nucleotidase (syn. UDP-sugar hydrolase), C-terminal domain"/>
    <property type="match status" value="1"/>
</dbReference>
<evidence type="ECO:0000256" key="5">
    <source>
        <dbReference type="ARBA" id="ARBA00006654"/>
    </source>
</evidence>
<sequence length="652" mass="70672">MKPLSKAIALSLLLASGASFADSTAGNAQLKLRLMETTDIHMNLLNYNYFKGKTDEKIGLSKAATLIKAARAEVDNSLLIDNGDLLQGSPMGDYMARAGIEAGKIHPAYKMMNTLDYVVGNIGNHEFNFGLDFLHQSLKGANFPYVSANVFIDDGDNDPTNDKPAYQPYIIVDKNLKDADGKEHAIKVGFIGFVPPQIMNWDKANLTGKVISKDIIEMAKFYVPKMKAAGADLVVAIPHSGLQVSSPTAMQENATYHLSKVEGIDAILFGHAHNNFPGGKAYNGFEDQGVDNVKGSINGIPAVMPGFWANHIGLIDLDLALEDGEWSVKGFNTELRSVKEVAADEAVAATVKEEHDATDKWVSEPFAKIAAPVNSFFALAQDDPSIQIVSDAQVWYGERLIQGTEYDGLAVLSAAAPFRAGRQGASDFTNVPAGDIAYRNVADMYIYPNTLQILKLTGAQVREWLEMSAGQFNQIDADSTETQQLINTDFPSYNFDVIDGVTYKIDVTEPAKYNKGGSVANADANRIVDLQYKGEAIDDAKDFLVVSNNYRASGGGNFPDVNGDNVAIKAPNENRQVVADYIAEQAKANKDGFDPSADGNWSFKPINDKVIVTLRSSASEDAAEFAKTLTQLRNTGEKDADGFAIFQIDLSK</sequence>
<dbReference type="GO" id="GO:0008254">
    <property type="term" value="F:3'-nucleotidase activity"/>
    <property type="evidence" value="ECO:0007669"/>
    <property type="project" value="UniProtKB-EC"/>
</dbReference>
<evidence type="ECO:0000256" key="7">
    <source>
        <dbReference type="ARBA" id="ARBA00022729"/>
    </source>
</evidence>
<evidence type="ECO:0000256" key="9">
    <source>
        <dbReference type="ARBA" id="ARBA00022801"/>
    </source>
</evidence>
<dbReference type="PANTHER" id="PTHR11575">
    <property type="entry name" value="5'-NUCLEOTIDASE-RELATED"/>
    <property type="match status" value="1"/>
</dbReference>
<dbReference type="CDD" id="cd07410">
    <property type="entry name" value="MPP_CpdB_N"/>
    <property type="match status" value="1"/>
</dbReference>
<keyword evidence="6" id="KW-0479">Metal-binding</keyword>
<keyword evidence="9 11" id="KW-0378">Hydrolase</keyword>
<proteinExistence type="inferred from homology"/>
<keyword evidence="8 11" id="KW-0547">Nucleotide-binding</keyword>
<feature type="domain" description="Calcineurin-like phosphoesterase" evidence="12">
    <location>
        <begin position="33"/>
        <end position="274"/>
    </location>
</feature>
<dbReference type="EMBL" id="QGKM01000030">
    <property type="protein sequence ID" value="PWQ96924.1"/>
    <property type="molecule type" value="Genomic_DNA"/>
</dbReference>
<evidence type="ECO:0000256" key="11">
    <source>
        <dbReference type="RuleBase" id="RU362119"/>
    </source>
</evidence>
<dbReference type="InterPro" id="IPR041827">
    <property type="entry name" value="CpdB_N"/>
</dbReference>
<evidence type="ECO:0000256" key="8">
    <source>
        <dbReference type="ARBA" id="ARBA00022741"/>
    </source>
</evidence>
<feature type="domain" description="5'-Nucleotidase C-terminal" evidence="13">
    <location>
        <begin position="377"/>
        <end position="559"/>
    </location>
</feature>
<dbReference type="Gene3D" id="3.60.21.10">
    <property type="match status" value="1"/>
</dbReference>
<comment type="cofactor">
    <cofactor evidence="3">
        <name>a divalent metal cation</name>
        <dbReference type="ChEBI" id="CHEBI:60240"/>
    </cofactor>
</comment>
<feature type="chain" id="PRO_5016188767" evidence="11">
    <location>
        <begin position="22"/>
        <end position="652"/>
    </location>
</feature>
<accession>A0A317CE38</accession>
<reference evidence="14 15" key="1">
    <citation type="submission" date="2018-05" db="EMBL/GenBank/DDBJ databases">
        <title>Leucothrix arctica sp. nov., isolated from Arctic seawater.</title>
        <authorList>
            <person name="Choi A."/>
            <person name="Baek K."/>
        </authorList>
    </citation>
    <scope>NUCLEOTIDE SEQUENCE [LARGE SCALE GENOMIC DNA]</scope>
    <source>
        <strain evidence="14 15">JCM 18388</strain>
    </source>
</reference>
<evidence type="ECO:0000256" key="6">
    <source>
        <dbReference type="ARBA" id="ARBA00022723"/>
    </source>
</evidence>
<dbReference type="InterPro" id="IPR008334">
    <property type="entry name" value="5'-Nucleotdase_C"/>
</dbReference>
<dbReference type="Gene3D" id="3.90.780.10">
    <property type="entry name" value="5'-Nucleotidase, C-terminal domain"/>
    <property type="match status" value="1"/>
</dbReference>
<dbReference type="AlphaFoldDB" id="A0A317CE38"/>
<dbReference type="NCBIfam" id="NF006938">
    <property type="entry name" value="PRK09420.1"/>
    <property type="match status" value="1"/>
</dbReference>
<dbReference type="PANTHER" id="PTHR11575:SF6">
    <property type="entry name" value="2',3'-CYCLIC-NUCLEOTIDE 2'-PHOSPHODIESTERASE_3'-NUCLEOTIDASE"/>
    <property type="match status" value="1"/>
</dbReference>
<evidence type="ECO:0000313" key="14">
    <source>
        <dbReference type="EMBL" id="PWQ96924.1"/>
    </source>
</evidence>
<evidence type="ECO:0000259" key="13">
    <source>
        <dbReference type="Pfam" id="PF02872"/>
    </source>
</evidence>
<dbReference type="InterPro" id="IPR029052">
    <property type="entry name" value="Metallo-depent_PP-like"/>
</dbReference>
<dbReference type="SUPFAM" id="SSF56300">
    <property type="entry name" value="Metallo-dependent phosphatases"/>
    <property type="match status" value="1"/>
</dbReference>
<dbReference type="GO" id="GO:0008663">
    <property type="term" value="F:2',3'-cyclic-nucleotide 2'-phosphodiesterase activity"/>
    <property type="evidence" value="ECO:0007669"/>
    <property type="project" value="UniProtKB-EC"/>
</dbReference>
<comment type="catalytic activity">
    <reaction evidence="1">
        <text>a ribonucleoside 3'-phosphate + H2O = a ribonucleoside + phosphate</text>
        <dbReference type="Rhea" id="RHEA:10144"/>
        <dbReference type="ChEBI" id="CHEBI:13197"/>
        <dbReference type="ChEBI" id="CHEBI:15377"/>
        <dbReference type="ChEBI" id="CHEBI:18254"/>
        <dbReference type="ChEBI" id="CHEBI:43474"/>
        <dbReference type="EC" id="3.1.3.6"/>
    </reaction>
</comment>
<evidence type="ECO:0000313" key="15">
    <source>
        <dbReference type="Proteomes" id="UP000245539"/>
    </source>
</evidence>
<organism evidence="14 15">
    <name type="scientific">Leucothrix pacifica</name>
    <dbReference type="NCBI Taxonomy" id="1247513"/>
    <lineage>
        <taxon>Bacteria</taxon>
        <taxon>Pseudomonadati</taxon>
        <taxon>Pseudomonadota</taxon>
        <taxon>Gammaproteobacteria</taxon>
        <taxon>Thiotrichales</taxon>
        <taxon>Thiotrichaceae</taxon>
        <taxon>Leucothrix</taxon>
    </lineage>
</organism>
<keyword evidence="10" id="KW-0511">Multifunctional enzyme</keyword>
<evidence type="ECO:0000256" key="4">
    <source>
        <dbReference type="ARBA" id="ARBA00004196"/>
    </source>
</evidence>
<dbReference type="GO" id="GO:0046872">
    <property type="term" value="F:metal ion binding"/>
    <property type="evidence" value="ECO:0007669"/>
    <property type="project" value="UniProtKB-KW"/>
</dbReference>
<evidence type="ECO:0000256" key="3">
    <source>
        <dbReference type="ARBA" id="ARBA00001968"/>
    </source>
</evidence>
<gene>
    <name evidence="14" type="ORF">DKW60_11625</name>
</gene>